<evidence type="ECO:0008006" key="3">
    <source>
        <dbReference type="Google" id="ProtNLM"/>
    </source>
</evidence>
<dbReference type="EMBL" id="AZFJ01000059">
    <property type="protein sequence ID" value="KRL84664.1"/>
    <property type="molecule type" value="Genomic_DNA"/>
</dbReference>
<protein>
    <recommendedName>
        <fullName evidence="3">AP2/ERF domain-containing protein</fullName>
    </recommendedName>
</protein>
<name>A0A0R1U0I7_9LACO</name>
<dbReference type="Gene3D" id="1.20.5.2050">
    <property type="match status" value="1"/>
</dbReference>
<accession>A0A0R1U0I7</accession>
<dbReference type="Proteomes" id="UP000051922">
    <property type="component" value="Unassembled WGS sequence"/>
</dbReference>
<dbReference type="PATRIC" id="fig|1423783.4.peg.2025"/>
<gene>
    <name evidence="1" type="ORF">FC50_GL001977</name>
</gene>
<reference evidence="1 2" key="1">
    <citation type="journal article" date="2015" name="Genome Announc.">
        <title>Expanding the biotechnology potential of lactobacilli through comparative genomics of 213 strains and associated genera.</title>
        <authorList>
            <person name="Sun Z."/>
            <person name="Harris H.M."/>
            <person name="McCann A."/>
            <person name="Guo C."/>
            <person name="Argimon S."/>
            <person name="Zhang W."/>
            <person name="Yang X."/>
            <person name="Jeffery I.B."/>
            <person name="Cooney J.C."/>
            <person name="Kagawa T.F."/>
            <person name="Liu W."/>
            <person name="Song Y."/>
            <person name="Salvetti E."/>
            <person name="Wrobel A."/>
            <person name="Rasinkangas P."/>
            <person name="Parkhill J."/>
            <person name="Rea M.C."/>
            <person name="O'Sullivan O."/>
            <person name="Ritari J."/>
            <person name="Douillard F.P."/>
            <person name="Paul Ross R."/>
            <person name="Yang R."/>
            <person name="Briner A.E."/>
            <person name="Felis G.E."/>
            <person name="de Vos W.M."/>
            <person name="Barrangou R."/>
            <person name="Klaenhammer T.R."/>
            <person name="Caufield P.W."/>
            <person name="Cui Y."/>
            <person name="Zhang H."/>
            <person name="O'Toole P.W."/>
        </authorList>
    </citation>
    <scope>NUCLEOTIDE SEQUENCE [LARGE SCALE GENOMIC DNA]</scope>
    <source>
        <strain evidence="1 2">DSM 15945</strain>
    </source>
</reference>
<sequence length="169" mass="19349">MIERMTNMKRVDMTGRTFTRLTVLSYAGNDSHTGNAQWLCQCTCGRQVVVDGYRLRKGMTRSCGCLRSETARESIMHNEATRAQMQTKNCTEDIRLGIMMTRRRSNRSGVVGVCYDKKTDMWVARMMYKGRLVLNQRSKDFNVARRARLAAETEYLGRTQGESLEQAIG</sequence>
<evidence type="ECO:0000313" key="2">
    <source>
        <dbReference type="Proteomes" id="UP000051922"/>
    </source>
</evidence>
<comment type="caution">
    <text evidence="1">The sequence shown here is derived from an EMBL/GenBank/DDBJ whole genome shotgun (WGS) entry which is preliminary data.</text>
</comment>
<evidence type="ECO:0000313" key="1">
    <source>
        <dbReference type="EMBL" id="KRL84664.1"/>
    </source>
</evidence>
<proteinExistence type="predicted"/>
<dbReference type="STRING" id="1423783.FC50_GL001977"/>
<organism evidence="1 2">
    <name type="scientific">Lacticaseibacillus pantheris DSM 15945 = JCM 12539 = NBRC 106106</name>
    <dbReference type="NCBI Taxonomy" id="1423783"/>
    <lineage>
        <taxon>Bacteria</taxon>
        <taxon>Bacillati</taxon>
        <taxon>Bacillota</taxon>
        <taxon>Bacilli</taxon>
        <taxon>Lactobacillales</taxon>
        <taxon>Lactobacillaceae</taxon>
        <taxon>Lacticaseibacillus</taxon>
    </lineage>
</organism>
<keyword evidence="2" id="KW-1185">Reference proteome</keyword>
<dbReference type="AlphaFoldDB" id="A0A0R1U0I7"/>